<name>A0A0F9NRM4_9ZZZZ</name>
<protein>
    <submittedName>
        <fullName evidence="1">Uncharacterized protein</fullName>
    </submittedName>
</protein>
<sequence length="76" mass="8690">MVEVYRTNVATQKQAKFVLEQLLKIFPEYLINFDLEDCDNILRVESVSGKIEVVRIAALLNDIGFFAMVLPDTIEV</sequence>
<dbReference type="EMBL" id="LAZR01003789">
    <property type="protein sequence ID" value="KKN14722.1"/>
    <property type="molecule type" value="Genomic_DNA"/>
</dbReference>
<reference evidence="1" key="1">
    <citation type="journal article" date="2015" name="Nature">
        <title>Complex archaea that bridge the gap between prokaryotes and eukaryotes.</title>
        <authorList>
            <person name="Spang A."/>
            <person name="Saw J.H."/>
            <person name="Jorgensen S.L."/>
            <person name="Zaremba-Niedzwiedzka K."/>
            <person name="Martijn J."/>
            <person name="Lind A.E."/>
            <person name="van Eijk R."/>
            <person name="Schleper C."/>
            <person name="Guy L."/>
            <person name="Ettema T.J."/>
        </authorList>
    </citation>
    <scope>NUCLEOTIDE SEQUENCE</scope>
</reference>
<proteinExistence type="predicted"/>
<organism evidence="1">
    <name type="scientific">marine sediment metagenome</name>
    <dbReference type="NCBI Taxonomy" id="412755"/>
    <lineage>
        <taxon>unclassified sequences</taxon>
        <taxon>metagenomes</taxon>
        <taxon>ecological metagenomes</taxon>
    </lineage>
</organism>
<dbReference type="AlphaFoldDB" id="A0A0F9NRM4"/>
<comment type="caution">
    <text evidence="1">The sequence shown here is derived from an EMBL/GenBank/DDBJ whole genome shotgun (WGS) entry which is preliminary data.</text>
</comment>
<evidence type="ECO:0000313" key="1">
    <source>
        <dbReference type="EMBL" id="KKN14722.1"/>
    </source>
</evidence>
<accession>A0A0F9NRM4</accession>
<gene>
    <name evidence="1" type="ORF">LCGC14_0993210</name>
</gene>